<protein>
    <recommendedName>
        <fullName evidence="7">Transcription termination/antitermination protein NusA</fullName>
    </recommendedName>
</protein>
<evidence type="ECO:0000313" key="9">
    <source>
        <dbReference type="EMBL" id="AKQ33338.1"/>
    </source>
</evidence>
<dbReference type="InterPro" id="IPR010213">
    <property type="entry name" value="TF_NusA"/>
</dbReference>
<dbReference type="Gene3D" id="2.40.50.140">
    <property type="entry name" value="Nucleic acid-binding proteins"/>
    <property type="match status" value="1"/>
</dbReference>
<dbReference type="InterPro" id="IPR036555">
    <property type="entry name" value="NusA_N_sf"/>
</dbReference>
<dbReference type="InterPro" id="IPR003029">
    <property type="entry name" value="S1_domain"/>
</dbReference>
<name>A0ABM5UTS8_9COXI</name>
<dbReference type="Gene3D" id="3.30.300.20">
    <property type="match status" value="2"/>
</dbReference>
<evidence type="ECO:0000256" key="5">
    <source>
        <dbReference type="ARBA" id="ARBA00023015"/>
    </source>
</evidence>
<comment type="subcellular location">
    <subcellularLocation>
        <location evidence="7">Cytoplasm</location>
    </subcellularLocation>
</comment>
<dbReference type="InterPro" id="IPR025249">
    <property type="entry name" value="TF_NusA_KH_1st"/>
</dbReference>
<dbReference type="Gene3D" id="3.30.1480.10">
    <property type="entry name" value="NusA, N-terminal domain"/>
    <property type="match status" value="1"/>
</dbReference>
<evidence type="ECO:0000256" key="2">
    <source>
        <dbReference type="ARBA" id="ARBA00022490"/>
    </source>
</evidence>
<evidence type="ECO:0000313" key="10">
    <source>
        <dbReference type="Proteomes" id="UP000063965"/>
    </source>
</evidence>
<dbReference type="Pfam" id="PF08529">
    <property type="entry name" value="NusA_N"/>
    <property type="match status" value="1"/>
</dbReference>
<dbReference type="Proteomes" id="UP000063965">
    <property type="component" value="Chromosome"/>
</dbReference>
<dbReference type="InterPro" id="IPR004087">
    <property type="entry name" value="KH_dom"/>
</dbReference>
<accession>A0ABM5UTS8</accession>
<dbReference type="SUPFAM" id="SSF50249">
    <property type="entry name" value="Nucleic acid-binding proteins"/>
    <property type="match status" value="1"/>
</dbReference>
<keyword evidence="4 7" id="KW-0694">RNA-binding</keyword>
<dbReference type="SMART" id="SM00316">
    <property type="entry name" value="S1"/>
    <property type="match status" value="1"/>
</dbReference>
<evidence type="ECO:0000256" key="4">
    <source>
        <dbReference type="ARBA" id="ARBA00022884"/>
    </source>
</evidence>
<dbReference type="Pfam" id="PF14520">
    <property type="entry name" value="HHH_5"/>
    <property type="match status" value="1"/>
</dbReference>
<reference evidence="9 10" key="1">
    <citation type="journal article" date="2015" name="Genome Biol. Evol.">
        <title>Distinctive Genome Reduction Rates Revealed by Genomic Analyses of Two Coxiella-Like Endosymbionts in Ticks.</title>
        <authorList>
            <person name="Gottlieb Y."/>
            <person name="Lalzar I."/>
            <person name="Klasson L."/>
        </authorList>
    </citation>
    <scope>NUCLEOTIDE SEQUENCE [LARGE SCALE GENOMIC DNA]</scope>
    <source>
        <strain evidence="9 10">CRt</strain>
    </source>
</reference>
<dbReference type="NCBIfam" id="TIGR01953">
    <property type="entry name" value="NusA"/>
    <property type="match status" value="1"/>
</dbReference>
<dbReference type="CDD" id="cd22529">
    <property type="entry name" value="KH-II_NusA_rpt2"/>
    <property type="match status" value="1"/>
</dbReference>
<proteinExistence type="inferred from homology"/>
<comment type="subunit">
    <text evidence="7">Monomer. Binds directly to the core enzyme of the DNA-dependent RNA polymerase and to nascent RNA.</text>
</comment>
<evidence type="ECO:0000256" key="7">
    <source>
        <dbReference type="HAMAP-Rule" id="MF_00945"/>
    </source>
</evidence>
<dbReference type="PANTHER" id="PTHR22648:SF0">
    <property type="entry name" value="TRANSCRIPTION TERMINATION_ANTITERMINATION PROTEIN NUSA"/>
    <property type="match status" value="1"/>
</dbReference>
<dbReference type="HAMAP" id="MF_00945_B">
    <property type="entry name" value="NusA_B"/>
    <property type="match status" value="1"/>
</dbReference>
<dbReference type="InterPro" id="IPR009019">
    <property type="entry name" value="KH_sf_prok-type"/>
</dbReference>
<keyword evidence="6 7" id="KW-0804">Transcription</keyword>
<evidence type="ECO:0000256" key="6">
    <source>
        <dbReference type="ARBA" id="ARBA00023163"/>
    </source>
</evidence>
<dbReference type="PROSITE" id="PS50084">
    <property type="entry name" value="KH_TYPE_1"/>
    <property type="match status" value="1"/>
</dbReference>
<dbReference type="InterPro" id="IPR058582">
    <property type="entry name" value="KH_NusA_2nd"/>
</dbReference>
<dbReference type="RefSeq" id="WP_048874993.1">
    <property type="nucleotide sequence ID" value="NZ_CP011126.1"/>
</dbReference>
<dbReference type="InterPro" id="IPR030842">
    <property type="entry name" value="TF_NusA_bacterial"/>
</dbReference>
<dbReference type="SUPFAM" id="SSF69705">
    <property type="entry name" value="Transcription factor NusA, N-terminal domain"/>
    <property type="match status" value="1"/>
</dbReference>
<gene>
    <name evidence="7 9" type="primary">nusA</name>
    <name evidence="9" type="ORF">CleRT_03750</name>
</gene>
<dbReference type="InterPro" id="IPR015946">
    <property type="entry name" value="KH_dom-like_a/b"/>
</dbReference>
<keyword evidence="10" id="KW-1185">Reference proteome</keyword>
<keyword evidence="3 7" id="KW-0889">Transcription antitermination</keyword>
<feature type="domain" description="S1 motif" evidence="8">
    <location>
        <begin position="139"/>
        <end position="204"/>
    </location>
</feature>
<dbReference type="Gene3D" id="1.10.150.20">
    <property type="entry name" value="5' to 3' exonuclease, C-terminal subdomain"/>
    <property type="match status" value="2"/>
</dbReference>
<dbReference type="SUPFAM" id="SSF54814">
    <property type="entry name" value="Prokaryotic type KH domain (KH-domain type II)"/>
    <property type="match status" value="2"/>
</dbReference>
<dbReference type="PROSITE" id="PS50126">
    <property type="entry name" value="S1"/>
    <property type="match status" value="1"/>
</dbReference>
<dbReference type="InterPro" id="IPR013735">
    <property type="entry name" value="TF_NusA_N"/>
</dbReference>
<evidence type="ECO:0000256" key="1">
    <source>
        <dbReference type="ARBA" id="ARBA00022472"/>
    </source>
</evidence>
<evidence type="ECO:0000256" key="3">
    <source>
        <dbReference type="ARBA" id="ARBA00022814"/>
    </source>
</evidence>
<dbReference type="Pfam" id="PF13184">
    <property type="entry name" value="KH_NusA_1st"/>
    <property type="match status" value="1"/>
</dbReference>
<keyword evidence="1 7" id="KW-0806">Transcription termination</keyword>
<dbReference type="NCBIfam" id="TIGR01954">
    <property type="entry name" value="nusA_Cterm_rpt"/>
    <property type="match status" value="1"/>
</dbReference>
<dbReference type="SUPFAM" id="SSF47794">
    <property type="entry name" value="Rad51 N-terminal domain-like"/>
    <property type="match status" value="2"/>
</dbReference>
<keyword evidence="5 7" id="KW-0805">Transcription regulation</keyword>
<comment type="similarity">
    <text evidence="7">Belongs to the NusA family.</text>
</comment>
<sequence>MNKDILLIVDSMSNERGVPKEVIFEAIEAALATVTAKRYDEDDVKIYISIDQKSGHYETFRCWTVVEDEESLESPGQQIPLSRAREIDSDLEVGDVVEESVESVKFGRIAAQQAKQVIVQKVREAERAKIIQHYGKRVGELLIGVAKRVTRDSIILDMGENAEALLPREEMIPREAFRVNDRLRVYLSAVRQDKRGPQLLVSRTRPEFLIELFKIEVPEIGEEVIEIKGAARDPGSRAKIAVKTNDGRIDPIGACVGMRGSRVQAVSNELGGERIDIILWDDNPAQLVINAMAPAEVTSIVVDEDSHTMDLAVPEEQLSQAIGRSGQNVRLASELTSWTLNVMSETEMAQKHEKEASNVKSIFMEKLDVDEEVADALVQEGFTSLEEVAYVPKEELQNVEGFDDEIASELQRRASDVLLTQEIANQEGLGEKDSLEDLLTVEGMTKDLACQLLSHEVTTREDLAEKSVDDLKEIIDIDEDSAAKLIMAARAHWFAEE</sequence>
<dbReference type="SMART" id="SM00322">
    <property type="entry name" value="KH"/>
    <property type="match status" value="2"/>
</dbReference>
<dbReference type="CDD" id="cd04455">
    <property type="entry name" value="S1_NusA"/>
    <property type="match status" value="1"/>
</dbReference>
<dbReference type="InterPro" id="IPR010995">
    <property type="entry name" value="DNA_repair_Rad51/TF_NusA_a-hlx"/>
</dbReference>
<evidence type="ECO:0000259" key="8">
    <source>
        <dbReference type="PROSITE" id="PS50126"/>
    </source>
</evidence>
<dbReference type="InterPro" id="IPR012340">
    <property type="entry name" value="NA-bd_OB-fold"/>
</dbReference>
<dbReference type="InterPro" id="IPR010214">
    <property type="entry name" value="Tscrpt_termin_fac_NusA_C_rpt"/>
</dbReference>
<dbReference type="CDD" id="cd02134">
    <property type="entry name" value="KH-II_NusA_rpt1"/>
    <property type="match status" value="1"/>
</dbReference>
<dbReference type="EMBL" id="CP011126">
    <property type="protein sequence ID" value="AKQ33338.1"/>
    <property type="molecule type" value="Genomic_DNA"/>
</dbReference>
<organism evidence="9 10">
    <name type="scientific">Candidatus Coxiella mudrowiae</name>
    <dbReference type="NCBI Taxonomy" id="2054173"/>
    <lineage>
        <taxon>Bacteria</taxon>
        <taxon>Pseudomonadati</taxon>
        <taxon>Pseudomonadota</taxon>
        <taxon>Gammaproteobacteria</taxon>
        <taxon>Legionellales</taxon>
        <taxon>Coxiellaceae</taxon>
        <taxon>Coxiella</taxon>
    </lineage>
</organism>
<dbReference type="Pfam" id="PF26594">
    <property type="entry name" value="KH_NusA_2nd"/>
    <property type="match status" value="1"/>
</dbReference>
<dbReference type="PANTHER" id="PTHR22648">
    <property type="entry name" value="TRANSCRIPTION TERMINATION FACTOR NUSA"/>
    <property type="match status" value="1"/>
</dbReference>
<keyword evidence="2 7" id="KW-0963">Cytoplasm</keyword>
<comment type="function">
    <text evidence="7">Participates in both transcription termination and antitermination.</text>
</comment>
<dbReference type="Pfam" id="PF00575">
    <property type="entry name" value="S1"/>
    <property type="match status" value="1"/>
</dbReference>